<evidence type="ECO:0000259" key="7">
    <source>
        <dbReference type="Pfam" id="PF00892"/>
    </source>
</evidence>
<feature type="transmembrane region" description="Helical" evidence="6">
    <location>
        <begin position="276"/>
        <end position="295"/>
    </location>
</feature>
<dbReference type="AlphaFoldDB" id="A0A939J058"/>
<feature type="transmembrane region" description="Helical" evidence="6">
    <location>
        <begin position="65"/>
        <end position="84"/>
    </location>
</feature>
<organism evidence="8 9">
    <name type="scientific">Roseibium aggregatum</name>
    <dbReference type="NCBI Taxonomy" id="187304"/>
    <lineage>
        <taxon>Bacteria</taxon>
        <taxon>Pseudomonadati</taxon>
        <taxon>Pseudomonadota</taxon>
        <taxon>Alphaproteobacteria</taxon>
        <taxon>Hyphomicrobiales</taxon>
        <taxon>Stappiaceae</taxon>
        <taxon>Roseibium</taxon>
    </lineage>
</organism>
<feature type="transmembrane region" description="Helical" evidence="6">
    <location>
        <begin position="226"/>
        <end position="245"/>
    </location>
</feature>
<dbReference type="InterPro" id="IPR000620">
    <property type="entry name" value="EamA_dom"/>
</dbReference>
<sequence>MLLLPVAAAVGASLGWASGIVLAQQPARRLGAFEFTRIQLTACAALVSLLSAGLGYWSAIPWHHWPSFLLSAVFGILAGNLAMIECLRRGGPRRTELLLALRGPVVALMAYLWFGETLNLWDVAGGLIVISGIWLSVQFSGPETSRSDRVSGSLGIVVLLGLFAVVSQGFGFLVVKPAMAEGMPPLAVSAVRLLGAAFLISIIGLWPAEAFRPGEKLTPSLLGRTILPGFIGYVVSSSLLLYAFANFHAGLAAVLGSLSPVLVLPILWVREGRAPAPRAVFGAVAAIVGTAIIVLT</sequence>
<keyword evidence="4 6" id="KW-1133">Transmembrane helix</keyword>
<dbReference type="EMBL" id="JAEKJZ010000001">
    <property type="protein sequence ID" value="MBN9670766.1"/>
    <property type="molecule type" value="Genomic_DNA"/>
</dbReference>
<feature type="transmembrane region" description="Helical" evidence="6">
    <location>
        <begin position="6"/>
        <end position="23"/>
    </location>
</feature>
<feature type="transmembrane region" description="Helical" evidence="6">
    <location>
        <begin position="35"/>
        <end position="59"/>
    </location>
</feature>
<protein>
    <submittedName>
        <fullName evidence="8">DMT family transporter</fullName>
    </submittedName>
</protein>
<accession>A0A939J058</accession>
<evidence type="ECO:0000256" key="4">
    <source>
        <dbReference type="ARBA" id="ARBA00022989"/>
    </source>
</evidence>
<keyword evidence="5 6" id="KW-0472">Membrane</keyword>
<dbReference type="Proteomes" id="UP000664096">
    <property type="component" value="Unassembled WGS sequence"/>
</dbReference>
<name>A0A939J058_9HYPH</name>
<feature type="transmembrane region" description="Helical" evidence="6">
    <location>
        <begin position="96"/>
        <end position="114"/>
    </location>
</feature>
<evidence type="ECO:0000256" key="1">
    <source>
        <dbReference type="ARBA" id="ARBA00004141"/>
    </source>
</evidence>
<comment type="caution">
    <text evidence="8">The sequence shown here is derived from an EMBL/GenBank/DDBJ whole genome shotgun (WGS) entry which is preliminary data.</text>
</comment>
<dbReference type="SUPFAM" id="SSF103481">
    <property type="entry name" value="Multidrug resistance efflux transporter EmrE"/>
    <property type="match status" value="2"/>
</dbReference>
<evidence type="ECO:0000256" key="6">
    <source>
        <dbReference type="SAM" id="Phobius"/>
    </source>
</evidence>
<evidence type="ECO:0000313" key="9">
    <source>
        <dbReference type="Proteomes" id="UP000664096"/>
    </source>
</evidence>
<feature type="transmembrane region" description="Helical" evidence="6">
    <location>
        <begin position="120"/>
        <end position="141"/>
    </location>
</feature>
<feature type="transmembrane region" description="Helical" evidence="6">
    <location>
        <begin position="251"/>
        <end position="269"/>
    </location>
</feature>
<dbReference type="PANTHER" id="PTHR32322:SF2">
    <property type="entry name" value="EAMA DOMAIN-CONTAINING PROTEIN"/>
    <property type="match status" value="1"/>
</dbReference>
<dbReference type="RefSeq" id="WP_207140312.1">
    <property type="nucleotide sequence ID" value="NZ_JAEKJZ010000001.1"/>
</dbReference>
<comment type="subcellular location">
    <subcellularLocation>
        <location evidence="1">Membrane</location>
        <topology evidence="1">Multi-pass membrane protein</topology>
    </subcellularLocation>
</comment>
<feature type="transmembrane region" description="Helical" evidence="6">
    <location>
        <begin position="153"/>
        <end position="174"/>
    </location>
</feature>
<reference evidence="8" key="1">
    <citation type="submission" date="2020-12" db="EMBL/GenBank/DDBJ databases">
        <title>Oil enriched cultivation method for isolating marine PHA-producing bacteria.</title>
        <authorList>
            <person name="Zheng W."/>
            <person name="Yu S."/>
            <person name="Huang Y."/>
        </authorList>
    </citation>
    <scope>NUCLEOTIDE SEQUENCE</scope>
    <source>
        <strain evidence="8">SY-2-12</strain>
    </source>
</reference>
<evidence type="ECO:0000256" key="5">
    <source>
        <dbReference type="ARBA" id="ARBA00023136"/>
    </source>
</evidence>
<evidence type="ECO:0000313" key="8">
    <source>
        <dbReference type="EMBL" id="MBN9670766.1"/>
    </source>
</evidence>
<dbReference type="InterPro" id="IPR037185">
    <property type="entry name" value="EmrE-like"/>
</dbReference>
<gene>
    <name evidence="8" type="ORF">JF539_10490</name>
</gene>
<feature type="domain" description="EamA" evidence="7">
    <location>
        <begin position="6"/>
        <end position="137"/>
    </location>
</feature>
<dbReference type="GO" id="GO:0016020">
    <property type="term" value="C:membrane"/>
    <property type="evidence" value="ECO:0007669"/>
    <property type="project" value="UniProtKB-SubCell"/>
</dbReference>
<comment type="similarity">
    <text evidence="2">Belongs to the EamA transporter family.</text>
</comment>
<dbReference type="InterPro" id="IPR050638">
    <property type="entry name" value="AA-Vitamin_Transporters"/>
</dbReference>
<feature type="transmembrane region" description="Helical" evidence="6">
    <location>
        <begin position="186"/>
        <end position="206"/>
    </location>
</feature>
<evidence type="ECO:0000256" key="2">
    <source>
        <dbReference type="ARBA" id="ARBA00007362"/>
    </source>
</evidence>
<proteinExistence type="inferred from homology"/>
<keyword evidence="3 6" id="KW-0812">Transmembrane</keyword>
<dbReference type="PANTHER" id="PTHR32322">
    <property type="entry name" value="INNER MEMBRANE TRANSPORTER"/>
    <property type="match status" value="1"/>
</dbReference>
<dbReference type="Pfam" id="PF00892">
    <property type="entry name" value="EamA"/>
    <property type="match status" value="2"/>
</dbReference>
<feature type="domain" description="EamA" evidence="7">
    <location>
        <begin position="157"/>
        <end position="294"/>
    </location>
</feature>
<evidence type="ECO:0000256" key="3">
    <source>
        <dbReference type="ARBA" id="ARBA00022692"/>
    </source>
</evidence>